<dbReference type="PANTHER" id="PTHR11616">
    <property type="entry name" value="SODIUM/CHLORIDE DEPENDENT TRANSPORTER"/>
    <property type="match status" value="1"/>
</dbReference>
<evidence type="ECO:0000256" key="1">
    <source>
        <dbReference type="ARBA" id="ARBA00004141"/>
    </source>
</evidence>
<keyword evidence="12" id="KW-0739">Sodium transport</keyword>
<evidence type="ECO:0000313" key="16">
    <source>
        <dbReference type="EMBL" id="CAD7236172.1"/>
    </source>
</evidence>
<evidence type="ECO:0000256" key="8">
    <source>
        <dbReference type="ARBA" id="ARBA00023053"/>
    </source>
</evidence>
<dbReference type="InterPro" id="IPR037272">
    <property type="entry name" value="SNS_sf"/>
</dbReference>
<evidence type="ECO:0000256" key="15">
    <source>
        <dbReference type="PIRSR" id="PIRSR600175-1"/>
    </source>
</evidence>
<dbReference type="InterPro" id="IPR000175">
    <property type="entry name" value="Na/ntran_symport"/>
</dbReference>
<evidence type="ECO:0000256" key="4">
    <source>
        <dbReference type="ARBA" id="ARBA00022692"/>
    </source>
</evidence>
<comment type="similarity">
    <text evidence="2">Belongs to the sodium:neurotransmitter symporter (SNF) (TC 2.A.22) family.</text>
</comment>
<keyword evidence="6" id="KW-0029">Amino-acid transport</keyword>
<feature type="binding site" evidence="15">
    <location>
        <position position="57"/>
    </location>
    <ligand>
        <name>Na(+)</name>
        <dbReference type="ChEBI" id="CHEBI:29101"/>
        <label>1</label>
    </ligand>
</feature>
<keyword evidence="7" id="KW-1133">Transmembrane helix</keyword>
<dbReference type="GO" id="GO:0089718">
    <property type="term" value="P:amino acid import across plasma membrane"/>
    <property type="evidence" value="ECO:0007669"/>
    <property type="project" value="TreeGrafter"/>
</dbReference>
<evidence type="ECO:0000256" key="3">
    <source>
        <dbReference type="ARBA" id="ARBA00022448"/>
    </source>
</evidence>
<accession>A0A7R8ZVR8</accession>
<name>A0A7R8ZVR8_9CRUS</name>
<dbReference type="GO" id="GO:0015179">
    <property type="term" value="F:L-amino acid transmembrane transporter activity"/>
    <property type="evidence" value="ECO:0007669"/>
    <property type="project" value="TreeGrafter"/>
</dbReference>
<proteinExistence type="inferred from homology"/>
<evidence type="ECO:0000256" key="6">
    <source>
        <dbReference type="ARBA" id="ARBA00022970"/>
    </source>
</evidence>
<gene>
    <name evidence="16" type="ORF">CTOB1V02_LOCUS13987</name>
</gene>
<evidence type="ECO:0000256" key="5">
    <source>
        <dbReference type="ARBA" id="ARBA00022847"/>
    </source>
</evidence>
<keyword evidence="15" id="KW-0479">Metal-binding</keyword>
<dbReference type="GO" id="GO:0005283">
    <property type="term" value="F:amino acid:sodium symporter activity"/>
    <property type="evidence" value="ECO:0007669"/>
    <property type="project" value="TreeGrafter"/>
</dbReference>
<dbReference type="OrthoDB" id="6354857at2759"/>
<keyword evidence="8 15" id="KW-0915">Sodium</keyword>
<dbReference type="EMBL" id="OB677011">
    <property type="protein sequence ID" value="CAD7236172.1"/>
    <property type="molecule type" value="Genomic_DNA"/>
</dbReference>
<evidence type="ECO:0000256" key="7">
    <source>
        <dbReference type="ARBA" id="ARBA00022989"/>
    </source>
</evidence>
<comment type="subcellular location">
    <subcellularLocation>
        <location evidence="1">Membrane</location>
        <topology evidence="1">Multi-pass membrane protein</topology>
    </subcellularLocation>
</comment>
<keyword evidence="10" id="KW-0472">Membrane</keyword>
<evidence type="ECO:0000256" key="14">
    <source>
        <dbReference type="ARBA" id="ARBA00040215"/>
    </source>
</evidence>
<dbReference type="PRINTS" id="PR00176">
    <property type="entry name" value="NANEUSMPORT"/>
</dbReference>
<comment type="function">
    <text evidence="13">Unusual broad substrate spectrum amino acid:sodium cotransporter that promotes absorption of the D isomers of essential amino acids. Neutral amino acids are the preferred substrates, especially methionine and phenylalanine.</text>
</comment>
<dbReference type="SUPFAM" id="SSF161070">
    <property type="entry name" value="SNF-like"/>
    <property type="match status" value="2"/>
</dbReference>
<feature type="non-terminal residue" evidence="16">
    <location>
        <position position="1"/>
    </location>
</feature>
<reference evidence="16" key="1">
    <citation type="submission" date="2020-11" db="EMBL/GenBank/DDBJ databases">
        <authorList>
            <person name="Tran Van P."/>
        </authorList>
    </citation>
    <scope>NUCLEOTIDE SEQUENCE</scope>
</reference>
<keyword evidence="5" id="KW-0769">Symport</keyword>
<keyword evidence="9" id="KW-0406">Ion transport</keyword>
<evidence type="ECO:0000256" key="10">
    <source>
        <dbReference type="ARBA" id="ARBA00023136"/>
    </source>
</evidence>
<keyword evidence="3" id="KW-0813">Transport</keyword>
<protein>
    <recommendedName>
        <fullName evidence="14">Sodium-dependent nutrient amino acid transporter 1</fullName>
    </recommendedName>
</protein>
<feature type="non-terminal residue" evidence="16">
    <location>
        <position position="248"/>
    </location>
</feature>
<evidence type="ECO:0000256" key="12">
    <source>
        <dbReference type="ARBA" id="ARBA00023201"/>
    </source>
</evidence>
<evidence type="ECO:0000256" key="2">
    <source>
        <dbReference type="ARBA" id="ARBA00006459"/>
    </source>
</evidence>
<dbReference type="GO" id="GO:0046872">
    <property type="term" value="F:metal ion binding"/>
    <property type="evidence" value="ECO:0007669"/>
    <property type="project" value="UniProtKB-KW"/>
</dbReference>
<keyword evidence="4" id="KW-0812">Transmembrane</keyword>
<evidence type="ECO:0000256" key="13">
    <source>
        <dbReference type="ARBA" id="ARBA00037785"/>
    </source>
</evidence>
<dbReference type="GO" id="GO:0005886">
    <property type="term" value="C:plasma membrane"/>
    <property type="evidence" value="ECO:0007669"/>
    <property type="project" value="TreeGrafter"/>
</dbReference>
<evidence type="ECO:0000256" key="9">
    <source>
        <dbReference type="ARBA" id="ARBA00023065"/>
    </source>
</evidence>
<keyword evidence="11" id="KW-0325">Glycoprotein</keyword>
<dbReference type="AlphaFoldDB" id="A0A7R8ZVR8"/>
<sequence length="248" mass="27849">VAYFTAIFPYVVLVTLLIQGLTLPGAIDGVIFFVKPQWEKLLHAEVWYAAVTQAFFSLSVSFGVLIMFASYNPFQHNVYRDAMVVSVMDTLTSLLAEHPALKCALSLIVDGPPDAPQINDILSGFLTARLFCYPYLSKVMERDQARYVEMVRKNRAHFLAIRAFKSLRNRIISGYFWACLRTGRPEEVPLSMRQSQSYKKCSFTIFSILGNLAHETGAERIEDVVQGGAGLAFISYPEAISKFKTVPQ</sequence>
<organism evidence="16">
    <name type="scientific">Cyprideis torosa</name>
    <dbReference type="NCBI Taxonomy" id="163714"/>
    <lineage>
        <taxon>Eukaryota</taxon>
        <taxon>Metazoa</taxon>
        <taxon>Ecdysozoa</taxon>
        <taxon>Arthropoda</taxon>
        <taxon>Crustacea</taxon>
        <taxon>Oligostraca</taxon>
        <taxon>Ostracoda</taxon>
        <taxon>Podocopa</taxon>
        <taxon>Podocopida</taxon>
        <taxon>Cytherocopina</taxon>
        <taxon>Cytheroidea</taxon>
        <taxon>Cytherideidae</taxon>
        <taxon>Cyprideis</taxon>
    </lineage>
</organism>
<dbReference type="PANTHER" id="PTHR11616:SF321">
    <property type="entry name" value="SODIUM-DEPENDENT NUTRIENT AMINO ACID TRANSPORTER 1-RELATED"/>
    <property type="match status" value="1"/>
</dbReference>
<evidence type="ECO:0000256" key="11">
    <source>
        <dbReference type="ARBA" id="ARBA00023180"/>
    </source>
</evidence>
<dbReference type="Pfam" id="PF00209">
    <property type="entry name" value="SNF"/>
    <property type="match status" value="2"/>
</dbReference>
<dbReference type="PROSITE" id="PS50267">
    <property type="entry name" value="NA_NEUROTRAN_SYMP_3"/>
    <property type="match status" value="1"/>
</dbReference>